<gene>
    <name evidence="8" type="ORF">PATL70BA_0129</name>
</gene>
<keyword evidence="4" id="KW-0479">Metal-binding</keyword>
<dbReference type="Pfam" id="PF16199">
    <property type="entry name" value="Radical_SAM_C"/>
    <property type="match status" value="1"/>
</dbReference>
<dbReference type="RefSeq" id="WP_125135554.1">
    <property type="nucleotide sequence ID" value="NZ_LR130778.1"/>
</dbReference>
<dbReference type="KEGG" id="cbar:PATL70BA_0129"/>
<dbReference type="SUPFAM" id="SSF102114">
    <property type="entry name" value="Radical SAM enzymes"/>
    <property type="match status" value="1"/>
</dbReference>
<evidence type="ECO:0000259" key="7">
    <source>
        <dbReference type="PROSITE" id="PS51918"/>
    </source>
</evidence>
<keyword evidence="6" id="KW-0411">Iron-sulfur</keyword>
<evidence type="ECO:0000256" key="6">
    <source>
        <dbReference type="ARBA" id="ARBA00023014"/>
    </source>
</evidence>
<dbReference type="Proteomes" id="UP000279029">
    <property type="component" value="Chromosome"/>
</dbReference>
<dbReference type="Gene3D" id="3.20.20.70">
    <property type="entry name" value="Aldolase class I"/>
    <property type="match status" value="1"/>
</dbReference>
<keyword evidence="2" id="KW-0004">4Fe-4S</keyword>
<accession>A0A3P7NXD8</accession>
<dbReference type="PANTHER" id="PTHR11135:SF1">
    <property type="entry name" value="PROTEIN YHCC"/>
    <property type="match status" value="1"/>
</dbReference>
<sequence>MKEEMMKTLYNIYSQYLKNEYGTKVYKLPINLPITCPNRDGTLGRQGCYFCSDKGAGFESLPSTESVATQLRSNMDYIGKRYGAQQFIAYFQNYTNTYMSYEEFDAYMRSACIENIVEIDIATRPDCIDREHLKILKNIQDTYNVEIVIELGLQTTNDETLIKINRGHDVDSFINATNLIHDYGFKVCTHLIMNLPWDEDDEVLKMAALMNQLHVEMVKLHALYIAKDTVFEDMYTRGLFEMNTMDNYIKRVVDFLTHLDPNCTVQRLVSRAPKDDTVFCNWNTSWWIIKESIEKKMLKEGLYQGKMI</sequence>
<keyword evidence="9" id="KW-1185">Reference proteome</keyword>
<organism evidence="8 9">
    <name type="scientific">Petrocella atlantisensis</name>
    <dbReference type="NCBI Taxonomy" id="2173034"/>
    <lineage>
        <taxon>Bacteria</taxon>
        <taxon>Bacillati</taxon>
        <taxon>Bacillota</taxon>
        <taxon>Clostridia</taxon>
        <taxon>Lachnospirales</taxon>
        <taxon>Vallitaleaceae</taxon>
        <taxon>Petrocella</taxon>
    </lineage>
</organism>
<dbReference type="GO" id="GO:0051539">
    <property type="term" value="F:4 iron, 4 sulfur cluster binding"/>
    <property type="evidence" value="ECO:0007669"/>
    <property type="project" value="UniProtKB-KW"/>
</dbReference>
<reference evidence="8 9" key="1">
    <citation type="submission" date="2018-09" db="EMBL/GenBank/DDBJ databases">
        <authorList>
            <person name="Postec A."/>
        </authorList>
    </citation>
    <scope>NUCLEOTIDE SEQUENCE [LARGE SCALE GENOMIC DNA]</scope>
    <source>
        <strain evidence="8">70B-A</strain>
    </source>
</reference>
<proteinExistence type="predicted"/>
<dbReference type="SFLD" id="SFLDG01091">
    <property type="entry name" value="uncharacterized_CHP01210-like"/>
    <property type="match status" value="1"/>
</dbReference>
<feature type="domain" description="Radical SAM core" evidence="7">
    <location>
        <begin position="20"/>
        <end position="274"/>
    </location>
</feature>
<dbReference type="GO" id="GO:0046872">
    <property type="term" value="F:metal ion binding"/>
    <property type="evidence" value="ECO:0007669"/>
    <property type="project" value="UniProtKB-KW"/>
</dbReference>
<evidence type="ECO:0000313" key="8">
    <source>
        <dbReference type="EMBL" id="VDN45970.1"/>
    </source>
</evidence>
<dbReference type="SFLD" id="SFLDG01086">
    <property type="entry name" value="elongater_protein-like"/>
    <property type="match status" value="1"/>
</dbReference>
<dbReference type="AlphaFoldDB" id="A0A3P7NXD8"/>
<evidence type="ECO:0000256" key="5">
    <source>
        <dbReference type="ARBA" id="ARBA00023004"/>
    </source>
</evidence>
<dbReference type="InterPro" id="IPR039661">
    <property type="entry name" value="ELP3"/>
</dbReference>
<name>A0A3P7NXD8_9FIRM</name>
<dbReference type="NCBIfam" id="TIGR01212">
    <property type="entry name" value="TIGR01212 family radical SAM protein"/>
    <property type="match status" value="1"/>
</dbReference>
<protein>
    <recommendedName>
        <fullName evidence="7">Radical SAM core domain-containing protein</fullName>
    </recommendedName>
</protein>
<evidence type="ECO:0000313" key="9">
    <source>
        <dbReference type="Proteomes" id="UP000279029"/>
    </source>
</evidence>
<dbReference type="GO" id="GO:0003824">
    <property type="term" value="F:catalytic activity"/>
    <property type="evidence" value="ECO:0007669"/>
    <property type="project" value="InterPro"/>
</dbReference>
<dbReference type="InterPro" id="IPR005911">
    <property type="entry name" value="YhcC-like"/>
</dbReference>
<dbReference type="SMART" id="SM00729">
    <property type="entry name" value="Elp3"/>
    <property type="match status" value="1"/>
</dbReference>
<dbReference type="InterPro" id="IPR006638">
    <property type="entry name" value="Elp3/MiaA/NifB-like_rSAM"/>
</dbReference>
<dbReference type="InterPro" id="IPR058240">
    <property type="entry name" value="rSAM_sf"/>
</dbReference>
<dbReference type="PANTHER" id="PTHR11135">
    <property type="entry name" value="HISTONE ACETYLTRANSFERASE-RELATED"/>
    <property type="match status" value="1"/>
</dbReference>
<keyword evidence="3" id="KW-0949">S-adenosyl-L-methionine</keyword>
<dbReference type="Pfam" id="PF04055">
    <property type="entry name" value="Radical_SAM"/>
    <property type="match status" value="1"/>
</dbReference>
<keyword evidence="5" id="KW-0408">Iron</keyword>
<dbReference type="InterPro" id="IPR013785">
    <property type="entry name" value="Aldolase_TIM"/>
</dbReference>
<evidence type="ECO:0000256" key="4">
    <source>
        <dbReference type="ARBA" id="ARBA00022723"/>
    </source>
</evidence>
<dbReference type="SFLD" id="SFLDS00029">
    <property type="entry name" value="Radical_SAM"/>
    <property type="match status" value="1"/>
</dbReference>
<evidence type="ECO:0000256" key="1">
    <source>
        <dbReference type="ARBA" id="ARBA00001966"/>
    </source>
</evidence>
<dbReference type="InterPro" id="IPR032432">
    <property type="entry name" value="Radical_SAM_C"/>
</dbReference>
<dbReference type="PROSITE" id="PS51918">
    <property type="entry name" value="RADICAL_SAM"/>
    <property type="match status" value="1"/>
</dbReference>
<comment type="cofactor">
    <cofactor evidence="1">
        <name>[4Fe-4S] cluster</name>
        <dbReference type="ChEBI" id="CHEBI:49883"/>
    </cofactor>
</comment>
<evidence type="ECO:0000256" key="2">
    <source>
        <dbReference type="ARBA" id="ARBA00022485"/>
    </source>
</evidence>
<dbReference type="OrthoDB" id="9801689at2"/>
<dbReference type="EMBL" id="LR130778">
    <property type="protein sequence ID" value="VDN45970.1"/>
    <property type="molecule type" value="Genomic_DNA"/>
</dbReference>
<evidence type="ECO:0000256" key="3">
    <source>
        <dbReference type="ARBA" id="ARBA00022691"/>
    </source>
</evidence>
<dbReference type="InterPro" id="IPR007197">
    <property type="entry name" value="rSAM"/>
</dbReference>